<proteinExistence type="inferred from homology"/>
<name>R7TEV4_CAPTE</name>
<evidence type="ECO:0000256" key="2">
    <source>
        <dbReference type="ARBA" id="ARBA00006339"/>
    </source>
</evidence>
<dbReference type="InterPro" id="IPR018011">
    <property type="entry name" value="Carb_sulfotrans_8-10"/>
</dbReference>
<reference evidence="12" key="1">
    <citation type="submission" date="2012-12" db="EMBL/GenBank/DDBJ databases">
        <authorList>
            <person name="Hellsten U."/>
            <person name="Grimwood J."/>
            <person name="Chapman J.A."/>
            <person name="Shapiro H."/>
            <person name="Aerts A."/>
            <person name="Otillar R.P."/>
            <person name="Terry A.Y."/>
            <person name="Boore J.L."/>
            <person name="Simakov O."/>
            <person name="Marletaz F."/>
            <person name="Cho S.-J."/>
            <person name="Edsinger-Gonzales E."/>
            <person name="Havlak P."/>
            <person name="Kuo D.-H."/>
            <person name="Larsson T."/>
            <person name="Lv J."/>
            <person name="Arendt D."/>
            <person name="Savage R."/>
            <person name="Osoegawa K."/>
            <person name="de Jong P."/>
            <person name="Lindberg D.R."/>
            <person name="Seaver E.C."/>
            <person name="Weisblat D.A."/>
            <person name="Putnam N.H."/>
            <person name="Grigoriev I.V."/>
            <person name="Rokhsar D.S."/>
        </authorList>
    </citation>
    <scope>NUCLEOTIDE SEQUENCE</scope>
    <source>
        <strain evidence="12">I ESC-2004</strain>
    </source>
</reference>
<evidence type="ECO:0000313" key="10">
    <source>
        <dbReference type="EMBL" id="ELT92259.1"/>
    </source>
</evidence>
<keyword evidence="5" id="KW-1133">Transmembrane helix</keyword>
<evidence type="ECO:0000313" key="11">
    <source>
        <dbReference type="EnsemblMetazoa" id="CapteP47802"/>
    </source>
</evidence>
<evidence type="ECO:0000256" key="4">
    <source>
        <dbReference type="ARBA" id="ARBA00022692"/>
    </source>
</evidence>
<evidence type="ECO:0000256" key="1">
    <source>
        <dbReference type="ARBA" id="ARBA00004323"/>
    </source>
</evidence>
<sequence length="127" mass="14869">MSPEEIIKTVSTYYKVMIVRHPIERILSAYRDKFVYAPMGEGSLEGYNYVLTKYRNLPPSNLTTQDTRYMQGEVKISLDEFVRMVTDPEAPFNVHWDQFVTNCNPCVIKYDYVIRSETNTWDAPPVM</sequence>
<dbReference type="STRING" id="283909.R7TEV4"/>
<reference evidence="10 12" key="2">
    <citation type="journal article" date="2013" name="Nature">
        <title>Insights into bilaterian evolution from three spiralian genomes.</title>
        <authorList>
            <person name="Simakov O."/>
            <person name="Marletaz F."/>
            <person name="Cho S.J."/>
            <person name="Edsinger-Gonzales E."/>
            <person name="Havlak P."/>
            <person name="Hellsten U."/>
            <person name="Kuo D.H."/>
            <person name="Larsson T."/>
            <person name="Lv J."/>
            <person name="Arendt D."/>
            <person name="Savage R."/>
            <person name="Osoegawa K."/>
            <person name="de Jong P."/>
            <person name="Grimwood J."/>
            <person name="Chapman J.A."/>
            <person name="Shapiro H."/>
            <person name="Aerts A."/>
            <person name="Otillar R.P."/>
            <person name="Terry A.Y."/>
            <person name="Boore J.L."/>
            <person name="Grigoriev I.V."/>
            <person name="Lindberg D.R."/>
            <person name="Seaver E.C."/>
            <person name="Weisblat D.A."/>
            <person name="Putnam N.H."/>
            <person name="Rokhsar D.S."/>
        </authorList>
    </citation>
    <scope>NUCLEOTIDE SEQUENCE</scope>
    <source>
        <strain evidence="10 12">I ESC-2004</strain>
    </source>
</reference>
<evidence type="ECO:0000256" key="8">
    <source>
        <dbReference type="ARBA" id="ARBA00023180"/>
    </source>
</evidence>
<reference evidence="11" key="3">
    <citation type="submission" date="2015-06" db="UniProtKB">
        <authorList>
            <consortium name="EnsemblMetazoa"/>
        </authorList>
    </citation>
    <scope>IDENTIFICATION</scope>
</reference>
<feature type="non-terminal residue" evidence="10">
    <location>
        <position position="127"/>
    </location>
</feature>
<protein>
    <recommendedName>
        <fullName evidence="9">Carbohydrate sulfotransferase</fullName>
        <ecNumber evidence="9">2.8.2.-</ecNumber>
    </recommendedName>
</protein>
<comment type="similarity">
    <text evidence="2 9">Belongs to the sulfotransferase 2 family.</text>
</comment>
<comment type="subcellular location">
    <subcellularLocation>
        <location evidence="1 9">Golgi apparatus membrane</location>
        <topology evidence="1 9">Single-pass type II membrane protein</topology>
    </subcellularLocation>
</comment>
<organism evidence="10">
    <name type="scientific">Capitella teleta</name>
    <name type="common">Polychaete worm</name>
    <dbReference type="NCBI Taxonomy" id="283909"/>
    <lineage>
        <taxon>Eukaryota</taxon>
        <taxon>Metazoa</taxon>
        <taxon>Spiralia</taxon>
        <taxon>Lophotrochozoa</taxon>
        <taxon>Annelida</taxon>
        <taxon>Polychaeta</taxon>
        <taxon>Sedentaria</taxon>
        <taxon>Scolecida</taxon>
        <taxon>Capitellidae</taxon>
        <taxon>Capitella</taxon>
    </lineage>
</organism>
<dbReference type="EMBL" id="AMQN01013400">
    <property type="status" value="NOT_ANNOTATED_CDS"/>
    <property type="molecule type" value="Genomic_DNA"/>
</dbReference>
<keyword evidence="3 9" id="KW-0808">Transferase</keyword>
<dbReference type="EMBL" id="KB310197">
    <property type="protein sequence ID" value="ELT92259.1"/>
    <property type="molecule type" value="Genomic_DNA"/>
</dbReference>
<dbReference type="GO" id="GO:0000139">
    <property type="term" value="C:Golgi membrane"/>
    <property type="evidence" value="ECO:0007669"/>
    <property type="project" value="UniProtKB-SubCell"/>
</dbReference>
<keyword evidence="4" id="KW-0812">Transmembrane</keyword>
<dbReference type="InterPro" id="IPR005331">
    <property type="entry name" value="Sulfotransferase"/>
</dbReference>
<dbReference type="OrthoDB" id="6380564at2759"/>
<evidence type="ECO:0000256" key="9">
    <source>
        <dbReference type="RuleBase" id="RU364020"/>
    </source>
</evidence>
<keyword evidence="9" id="KW-0735">Signal-anchor</keyword>
<dbReference type="GO" id="GO:0016051">
    <property type="term" value="P:carbohydrate biosynthetic process"/>
    <property type="evidence" value="ECO:0007669"/>
    <property type="project" value="InterPro"/>
</dbReference>
<evidence type="ECO:0000256" key="5">
    <source>
        <dbReference type="ARBA" id="ARBA00022989"/>
    </source>
</evidence>
<dbReference type="EC" id="2.8.2.-" evidence="9"/>
<keyword evidence="12" id="KW-1185">Reference proteome</keyword>
<accession>R7TEV4</accession>
<keyword evidence="7" id="KW-0472">Membrane</keyword>
<dbReference type="GO" id="GO:0008146">
    <property type="term" value="F:sulfotransferase activity"/>
    <property type="evidence" value="ECO:0007669"/>
    <property type="project" value="InterPro"/>
</dbReference>
<keyword evidence="9" id="KW-0119">Carbohydrate metabolism</keyword>
<evidence type="ECO:0000256" key="6">
    <source>
        <dbReference type="ARBA" id="ARBA00023034"/>
    </source>
</evidence>
<dbReference type="PANTHER" id="PTHR12137:SF54">
    <property type="entry name" value="CARBOHYDRATE SULFOTRANSFERASE"/>
    <property type="match status" value="1"/>
</dbReference>
<evidence type="ECO:0000313" key="12">
    <source>
        <dbReference type="Proteomes" id="UP000014760"/>
    </source>
</evidence>
<keyword evidence="6 9" id="KW-0333">Golgi apparatus</keyword>
<dbReference type="HOGENOM" id="CLU_1998181_0_0_1"/>
<evidence type="ECO:0000256" key="7">
    <source>
        <dbReference type="ARBA" id="ARBA00023136"/>
    </source>
</evidence>
<keyword evidence="8 9" id="KW-0325">Glycoprotein</keyword>
<gene>
    <name evidence="10" type="ORF">CAPTEDRAFT_47802</name>
</gene>
<dbReference type="Pfam" id="PF03567">
    <property type="entry name" value="Sulfotransfer_2"/>
    <property type="match status" value="1"/>
</dbReference>
<dbReference type="PANTHER" id="PTHR12137">
    <property type="entry name" value="CARBOHYDRATE SULFOTRANSFERASE"/>
    <property type="match status" value="1"/>
</dbReference>
<dbReference type="EnsemblMetazoa" id="CapteT47802">
    <property type="protein sequence ID" value="CapteP47802"/>
    <property type="gene ID" value="CapteG47802"/>
</dbReference>
<dbReference type="AlphaFoldDB" id="R7TEV4"/>
<evidence type="ECO:0000256" key="3">
    <source>
        <dbReference type="ARBA" id="ARBA00022679"/>
    </source>
</evidence>
<dbReference type="Proteomes" id="UP000014760">
    <property type="component" value="Unassembled WGS sequence"/>
</dbReference>